<keyword evidence="2" id="KW-1185">Reference proteome</keyword>
<organism evidence="2 3">
    <name type="scientific">Haemonchus contortus</name>
    <name type="common">Barber pole worm</name>
    <dbReference type="NCBI Taxonomy" id="6289"/>
    <lineage>
        <taxon>Eukaryota</taxon>
        <taxon>Metazoa</taxon>
        <taxon>Ecdysozoa</taxon>
        <taxon>Nematoda</taxon>
        <taxon>Chromadorea</taxon>
        <taxon>Rhabditida</taxon>
        <taxon>Rhabditina</taxon>
        <taxon>Rhabditomorpha</taxon>
        <taxon>Strongyloidea</taxon>
        <taxon>Trichostrongylidae</taxon>
        <taxon>Haemonchus</taxon>
    </lineage>
</organism>
<name>A0A7I5E892_HAECO</name>
<dbReference type="Proteomes" id="UP000025227">
    <property type="component" value="Unplaced"/>
</dbReference>
<dbReference type="WBParaSite" id="HCON_00063920-00001">
    <property type="protein sequence ID" value="HCON_00063920-00001"/>
    <property type="gene ID" value="HCON_00063920"/>
</dbReference>
<sequence length="111" mass="12264">SISFCTDVFRMLRASRTMARPKSLERLAEAVARSTSKEPPIKGTKTVTTDLAAQLTPSTREAMAAAKEAKKLVKKVTSPEKPVQEMTEENRQPDSLQQDTIQEKMAENGTI</sequence>
<proteinExistence type="predicted"/>
<evidence type="ECO:0000313" key="3">
    <source>
        <dbReference type="WBParaSite" id="HCON_00063920-00001"/>
    </source>
</evidence>
<feature type="compositionally biased region" description="Basic and acidic residues" evidence="1">
    <location>
        <begin position="101"/>
        <end position="111"/>
    </location>
</feature>
<protein>
    <submittedName>
        <fullName evidence="3">SMP domain-containing protein</fullName>
    </submittedName>
</protein>
<evidence type="ECO:0000313" key="2">
    <source>
        <dbReference type="Proteomes" id="UP000025227"/>
    </source>
</evidence>
<dbReference type="OrthoDB" id="5874903at2759"/>
<dbReference type="AlphaFoldDB" id="A0A7I5E892"/>
<evidence type="ECO:0000256" key="1">
    <source>
        <dbReference type="SAM" id="MobiDB-lite"/>
    </source>
</evidence>
<reference evidence="3" key="1">
    <citation type="submission" date="2020-12" db="UniProtKB">
        <authorList>
            <consortium name="WormBaseParasite"/>
        </authorList>
    </citation>
    <scope>IDENTIFICATION</scope>
    <source>
        <strain evidence="3">MHco3</strain>
    </source>
</reference>
<accession>A0A7I5E892</accession>
<feature type="region of interest" description="Disordered" evidence="1">
    <location>
        <begin position="73"/>
        <end position="111"/>
    </location>
</feature>